<dbReference type="Proteomes" id="UP000603545">
    <property type="component" value="Unassembled WGS sequence"/>
</dbReference>
<gene>
    <name evidence="20" type="primary">cobU</name>
    <name evidence="20" type="ORF">H8E80_08650</name>
</gene>
<feature type="binding site" evidence="19">
    <location>
        <begin position="7"/>
        <end position="14"/>
    </location>
    <ligand>
        <name>GTP</name>
        <dbReference type="ChEBI" id="CHEBI:37565"/>
    </ligand>
</feature>
<keyword evidence="15 19" id="KW-0342">GTP-binding</keyword>
<accession>A0A8J6N7I1</accession>
<dbReference type="EMBL" id="JACNLL010000075">
    <property type="protein sequence ID" value="MBC8200092.1"/>
    <property type="molecule type" value="Genomic_DNA"/>
</dbReference>
<evidence type="ECO:0000256" key="10">
    <source>
        <dbReference type="ARBA" id="ARBA00022573"/>
    </source>
</evidence>
<dbReference type="PANTHER" id="PTHR34848">
    <property type="match status" value="1"/>
</dbReference>
<dbReference type="Gene3D" id="3.40.50.300">
    <property type="entry name" value="P-loop containing nucleotide triphosphate hydrolases"/>
    <property type="match status" value="1"/>
</dbReference>
<reference evidence="20 21" key="1">
    <citation type="submission" date="2020-08" db="EMBL/GenBank/DDBJ databases">
        <title>Bridging the membrane lipid divide: bacteria of the FCB group superphylum have the potential to synthesize archaeal ether lipids.</title>
        <authorList>
            <person name="Villanueva L."/>
            <person name="Von Meijenfeldt F.A.B."/>
            <person name="Westbye A.B."/>
            <person name="Yadav S."/>
            <person name="Hopmans E.C."/>
            <person name="Dutilh B.E."/>
            <person name="Sinninghe Damste J.S."/>
        </authorList>
    </citation>
    <scope>NUCLEOTIDE SEQUENCE [LARGE SCALE GENOMIC DNA]</scope>
    <source>
        <strain evidence="20">NIOZ-UU82</strain>
    </source>
</reference>
<evidence type="ECO:0000256" key="9">
    <source>
        <dbReference type="ARBA" id="ARBA00012523"/>
    </source>
</evidence>
<dbReference type="CDD" id="cd00544">
    <property type="entry name" value="CobU"/>
    <property type="match status" value="1"/>
</dbReference>
<feature type="binding site" evidence="19">
    <location>
        <position position="82"/>
    </location>
    <ligand>
        <name>GTP</name>
        <dbReference type="ChEBI" id="CHEBI:37565"/>
    </ligand>
</feature>
<evidence type="ECO:0000256" key="13">
    <source>
        <dbReference type="ARBA" id="ARBA00022777"/>
    </source>
</evidence>
<comment type="caution">
    <text evidence="20">The sequence shown here is derived from an EMBL/GenBank/DDBJ whole genome shotgun (WGS) entry which is preliminary data.</text>
</comment>
<keyword evidence="20" id="KW-0548">Nucleotidyltransferase</keyword>
<evidence type="ECO:0000256" key="4">
    <source>
        <dbReference type="ARBA" id="ARBA00003889"/>
    </source>
</evidence>
<dbReference type="UniPathway" id="UPA00148">
    <property type="reaction ID" value="UER00236"/>
</dbReference>
<dbReference type="AlphaFoldDB" id="A0A8J6N7I1"/>
<evidence type="ECO:0000256" key="15">
    <source>
        <dbReference type="ARBA" id="ARBA00023134"/>
    </source>
</evidence>
<evidence type="ECO:0000256" key="2">
    <source>
        <dbReference type="ARBA" id="ARBA00000711"/>
    </source>
</evidence>
<proteinExistence type="inferred from homology"/>
<comment type="pathway">
    <text evidence="5">Cofactor biosynthesis; adenosylcobalamin biosynthesis; adenosylcobalamin from cob(II)yrinate a,c-diamide: step 6/7.</text>
</comment>
<dbReference type="EC" id="2.7.1.156" evidence="8"/>
<evidence type="ECO:0000256" key="7">
    <source>
        <dbReference type="ARBA" id="ARBA00007490"/>
    </source>
</evidence>
<evidence type="ECO:0000313" key="20">
    <source>
        <dbReference type="EMBL" id="MBC8200092.1"/>
    </source>
</evidence>
<evidence type="ECO:0000256" key="14">
    <source>
        <dbReference type="ARBA" id="ARBA00022840"/>
    </source>
</evidence>
<keyword evidence="14" id="KW-0067">ATP-binding</keyword>
<evidence type="ECO:0000256" key="1">
    <source>
        <dbReference type="ARBA" id="ARBA00000312"/>
    </source>
</evidence>
<dbReference type="Pfam" id="PF02283">
    <property type="entry name" value="CobU"/>
    <property type="match status" value="1"/>
</dbReference>
<comment type="similarity">
    <text evidence="7">Belongs to the CobU/CobP family.</text>
</comment>
<comment type="catalytic activity">
    <reaction evidence="2">
        <text>adenosylcob(III)inamide phosphate + GTP + H(+) = adenosylcob(III)inamide-GDP + diphosphate</text>
        <dbReference type="Rhea" id="RHEA:22712"/>
        <dbReference type="ChEBI" id="CHEBI:15378"/>
        <dbReference type="ChEBI" id="CHEBI:33019"/>
        <dbReference type="ChEBI" id="CHEBI:37565"/>
        <dbReference type="ChEBI" id="CHEBI:58502"/>
        <dbReference type="ChEBI" id="CHEBI:60487"/>
        <dbReference type="EC" id="2.7.7.62"/>
    </reaction>
</comment>
<keyword evidence="12 19" id="KW-0547">Nucleotide-binding</keyword>
<evidence type="ECO:0000256" key="3">
    <source>
        <dbReference type="ARBA" id="ARBA00001522"/>
    </source>
</evidence>
<evidence type="ECO:0000256" key="6">
    <source>
        <dbReference type="ARBA" id="ARBA00005159"/>
    </source>
</evidence>
<evidence type="ECO:0000256" key="17">
    <source>
        <dbReference type="ARBA" id="ARBA00030571"/>
    </source>
</evidence>
<comment type="function">
    <text evidence="4">Catalyzes ATP-dependent phosphorylation of adenosylcobinamide and addition of GMP to adenosylcobinamide phosphate.</text>
</comment>
<keyword evidence="13 20" id="KW-0418">Kinase</keyword>
<comment type="catalytic activity">
    <reaction evidence="1">
        <text>adenosylcob(III)inamide + ATP = adenosylcob(III)inamide phosphate + ADP + H(+)</text>
        <dbReference type="Rhea" id="RHEA:15769"/>
        <dbReference type="ChEBI" id="CHEBI:2480"/>
        <dbReference type="ChEBI" id="CHEBI:15378"/>
        <dbReference type="ChEBI" id="CHEBI:30616"/>
        <dbReference type="ChEBI" id="CHEBI:58502"/>
        <dbReference type="ChEBI" id="CHEBI:456216"/>
        <dbReference type="EC" id="2.7.1.156"/>
    </reaction>
</comment>
<dbReference type="GO" id="GO:0043752">
    <property type="term" value="F:adenosylcobinamide kinase activity"/>
    <property type="evidence" value="ECO:0007669"/>
    <property type="project" value="UniProtKB-EC"/>
</dbReference>
<keyword evidence="10" id="KW-0169">Cobalamin biosynthesis</keyword>
<comment type="pathway">
    <text evidence="6">Cofactor biosynthesis; adenosylcobalamin biosynthesis; adenosylcobalamin from cob(II)yrinate a,c-diamide: step 5/7.</text>
</comment>
<evidence type="ECO:0000256" key="11">
    <source>
        <dbReference type="ARBA" id="ARBA00022679"/>
    </source>
</evidence>
<dbReference type="EC" id="2.7.7.62" evidence="9"/>
<dbReference type="InterPro" id="IPR027417">
    <property type="entry name" value="P-loop_NTPase"/>
</dbReference>
<sequence length="175" mass="19769">MIIFVTGGARSGKSDFAQDMAEKLKGKRLFLATAQAFDEEMRHRIQEHREDRGDRWDTVEEPIYLGRALRAAAGSYNTILVDCLTLWMSNIIIPPLEKKGFSDEKISEIMDDFFLNINKFDGTIIIVSNEVGMGIVPDNKLARLYRDQLGFLNQKMAGAADEVYALLSGIHVRIK</sequence>
<dbReference type="InterPro" id="IPR003203">
    <property type="entry name" value="CobU/CobP"/>
</dbReference>
<feature type="active site" description="GMP-histidine intermediate" evidence="18">
    <location>
        <position position="48"/>
    </location>
</feature>
<comment type="catalytic activity">
    <reaction evidence="3">
        <text>adenosylcob(III)inamide + GTP = adenosylcob(III)inamide phosphate + GDP + H(+)</text>
        <dbReference type="Rhea" id="RHEA:15765"/>
        <dbReference type="ChEBI" id="CHEBI:2480"/>
        <dbReference type="ChEBI" id="CHEBI:15378"/>
        <dbReference type="ChEBI" id="CHEBI:37565"/>
        <dbReference type="ChEBI" id="CHEBI:58189"/>
        <dbReference type="ChEBI" id="CHEBI:58502"/>
        <dbReference type="EC" id="2.7.1.156"/>
    </reaction>
</comment>
<evidence type="ECO:0000256" key="8">
    <source>
        <dbReference type="ARBA" id="ARBA00012016"/>
    </source>
</evidence>
<evidence type="ECO:0000256" key="5">
    <source>
        <dbReference type="ARBA" id="ARBA00004692"/>
    </source>
</evidence>
<name>A0A8J6N7I1_9BACT</name>
<feature type="binding site" evidence="19">
    <location>
        <begin position="49"/>
        <end position="52"/>
    </location>
    <ligand>
        <name>GTP</name>
        <dbReference type="ChEBI" id="CHEBI:37565"/>
    </ligand>
</feature>
<evidence type="ECO:0000256" key="18">
    <source>
        <dbReference type="PIRSR" id="PIRSR006135-1"/>
    </source>
</evidence>
<evidence type="ECO:0000256" key="19">
    <source>
        <dbReference type="PIRSR" id="PIRSR006135-2"/>
    </source>
</evidence>
<feature type="binding site" evidence="19">
    <location>
        <position position="60"/>
    </location>
    <ligand>
        <name>GTP</name>
        <dbReference type="ChEBI" id="CHEBI:37565"/>
    </ligand>
</feature>
<protein>
    <recommendedName>
        <fullName evidence="16">Adenosylcobinamide kinase</fullName>
        <ecNumber evidence="8">2.7.1.156</ecNumber>
        <ecNumber evidence="9">2.7.7.62</ecNumber>
    </recommendedName>
    <alternativeName>
        <fullName evidence="17">Adenosylcobinamide-phosphate guanylyltransferase</fullName>
    </alternativeName>
</protein>
<keyword evidence="11 20" id="KW-0808">Transferase</keyword>
<evidence type="ECO:0000256" key="16">
    <source>
        <dbReference type="ARBA" id="ARBA00029570"/>
    </source>
</evidence>
<dbReference type="PIRSF" id="PIRSF006135">
    <property type="entry name" value="CobU"/>
    <property type="match status" value="1"/>
</dbReference>
<dbReference type="GO" id="GO:0005525">
    <property type="term" value="F:GTP binding"/>
    <property type="evidence" value="ECO:0007669"/>
    <property type="project" value="UniProtKB-KW"/>
</dbReference>
<feature type="binding site" evidence="19">
    <location>
        <begin position="32"/>
        <end position="34"/>
    </location>
    <ligand>
        <name>GTP</name>
        <dbReference type="ChEBI" id="CHEBI:37565"/>
    </ligand>
</feature>
<dbReference type="GO" id="GO:0005524">
    <property type="term" value="F:ATP binding"/>
    <property type="evidence" value="ECO:0007669"/>
    <property type="project" value="UniProtKB-KW"/>
</dbReference>
<evidence type="ECO:0000256" key="12">
    <source>
        <dbReference type="ARBA" id="ARBA00022741"/>
    </source>
</evidence>
<dbReference type="NCBIfam" id="NF004469">
    <property type="entry name" value="PRK05800.1"/>
    <property type="match status" value="1"/>
</dbReference>
<organism evidence="20 21">
    <name type="scientific">Candidatus Desulfaltia bathyphila</name>
    <dbReference type="NCBI Taxonomy" id="2841697"/>
    <lineage>
        <taxon>Bacteria</taxon>
        <taxon>Pseudomonadati</taxon>
        <taxon>Thermodesulfobacteriota</taxon>
        <taxon>Desulfobacteria</taxon>
        <taxon>Desulfobacterales</taxon>
        <taxon>Desulfobacterales incertae sedis</taxon>
        <taxon>Candidatus Desulfaltia</taxon>
    </lineage>
</organism>
<dbReference type="GO" id="GO:0008820">
    <property type="term" value="F:cobinamide phosphate guanylyltransferase activity"/>
    <property type="evidence" value="ECO:0007669"/>
    <property type="project" value="UniProtKB-EC"/>
</dbReference>
<dbReference type="PANTHER" id="PTHR34848:SF1">
    <property type="entry name" value="BIFUNCTIONAL ADENOSYLCOBALAMIN BIOSYNTHESIS PROTEIN COBU"/>
    <property type="match status" value="1"/>
</dbReference>
<dbReference type="GO" id="GO:0009236">
    <property type="term" value="P:cobalamin biosynthetic process"/>
    <property type="evidence" value="ECO:0007669"/>
    <property type="project" value="UniProtKB-UniPathway"/>
</dbReference>
<evidence type="ECO:0000313" key="21">
    <source>
        <dbReference type="Proteomes" id="UP000603545"/>
    </source>
</evidence>
<dbReference type="SUPFAM" id="SSF52540">
    <property type="entry name" value="P-loop containing nucleoside triphosphate hydrolases"/>
    <property type="match status" value="1"/>
</dbReference>